<name>A0A4Y2U7F0_ARAVE</name>
<protein>
    <submittedName>
        <fullName evidence="2">Uncharacterized protein</fullName>
    </submittedName>
</protein>
<comment type="caution">
    <text evidence="2">The sequence shown here is derived from an EMBL/GenBank/DDBJ whole genome shotgun (WGS) entry which is preliminary data.</text>
</comment>
<dbReference type="EMBL" id="BGPR01034516">
    <property type="protein sequence ID" value="GBO08935.1"/>
    <property type="molecule type" value="Genomic_DNA"/>
</dbReference>
<dbReference type="AlphaFoldDB" id="A0A4Y2U7F0"/>
<proteinExistence type="predicted"/>
<evidence type="ECO:0000313" key="1">
    <source>
        <dbReference type="EMBL" id="GBO08925.1"/>
    </source>
</evidence>
<keyword evidence="3" id="KW-1185">Reference proteome</keyword>
<gene>
    <name evidence="1" type="ORF">AVEN_192905_1</name>
    <name evidence="2" type="ORF">AVEN_41687_1</name>
</gene>
<dbReference type="Proteomes" id="UP000499080">
    <property type="component" value="Unassembled WGS sequence"/>
</dbReference>
<evidence type="ECO:0000313" key="2">
    <source>
        <dbReference type="EMBL" id="GBO08935.1"/>
    </source>
</evidence>
<dbReference type="InterPro" id="IPR008042">
    <property type="entry name" value="Retrotrans_Pao"/>
</dbReference>
<dbReference type="Pfam" id="PF05380">
    <property type="entry name" value="Peptidase_A17"/>
    <property type="match status" value="1"/>
</dbReference>
<reference evidence="2 3" key="1">
    <citation type="journal article" date="2019" name="Sci. Rep.">
        <title>Orb-weaving spider Araneus ventricosus genome elucidates the spidroin gene catalogue.</title>
        <authorList>
            <person name="Kono N."/>
            <person name="Nakamura H."/>
            <person name="Ohtoshi R."/>
            <person name="Moran D.A.P."/>
            <person name="Shinohara A."/>
            <person name="Yoshida Y."/>
            <person name="Fujiwara M."/>
            <person name="Mori M."/>
            <person name="Tomita M."/>
            <person name="Arakawa K."/>
        </authorList>
    </citation>
    <scope>NUCLEOTIDE SEQUENCE [LARGE SCALE GENOMIC DNA]</scope>
</reference>
<dbReference type="EMBL" id="BGPR01034509">
    <property type="protein sequence ID" value="GBO08925.1"/>
    <property type="molecule type" value="Genomic_DNA"/>
</dbReference>
<accession>A0A4Y2U7F0</accession>
<organism evidence="2 3">
    <name type="scientific">Araneus ventricosus</name>
    <name type="common">Orbweaver spider</name>
    <name type="synonym">Epeira ventricosa</name>
    <dbReference type="NCBI Taxonomy" id="182803"/>
    <lineage>
        <taxon>Eukaryota</taxon>
        <taxon>Metazoa</taxon>
        <taxon>Ecdysozoa</taxon>
        <taxon>Arthropoda</taxon>
        <taxon>Chelicerata</taxon>
        <taxon>Arachnida</taxon>
        <taxon>Araneae</taxon>
        <taxon>Araneomorphae</taxon>
        <taxon>Entelegynae</taxon>
        <taxon>Araneoidea</taxon>
        <taxon>Araneidae</taxon>
        <taxon>Araneus</taxon>
    </lineage>
</organism>
<sequence length="141" mass="16271">MQRLLLLKLEWHEKLPSAVSNEWTAFVKSLPALEKLKIPRCVLLENPARITLQGFGDASDKEFGAVIYLYRKINPYTPRSDYLQFRFNVKNSELNWDTGQFNKMIKFTDIQNTADLEGSVEILLWLEGRVGEFLPGLPVQV</sequence>
<evidence type="ECO:0000313" key="3">
    <source>
        <dbReference type="Proteomes" id="UP000499080"/>
    </source>
</evidence>